<keyword evidence="2" id="KW-1185">Reference proteome</keyword>
<organism evidence="1 2">
    <name type="scientific">Paraconiothyrium brasiliense</name>
    <dbReference type="NCBI Taxonomy" id="300254"/>
    <lineage>
        <taxon>Eukaryota</taxon>
        <taxon>Fungi</taxon>
        <taxon>Dikarya</taxon>
        <taxon>Ascomycota</taxon>
        <taxon>Pezizomycotina</taxon>
        <taxon>Dothideomycetes</taxon>
        <taxon>Pleosporomycetidae</taxon>
        <taxon>Pleosporales</taxon>
        <taxon>Massarineae</taxon>
        <taxon>Didymosphaeriaceae</taxon>
        <taxon>Paraconiothyrium</taxon>
    </lineage>
</organism>
<evidence type="ECO:0000313" key="2">
    <source>
        <dbReference type="Proteomes" id="UP001521785"/>
    </source>
</evidence>
<dbReference type="InterPro" id="IPR053157">
    <property type="entry name" value="Sterol_Uptake_Regulator"/>
</dbReference>
<dbReference type="EMBL" id="JAKJXO020000015">
    <property type="protein sequence ID" value="KAL1595853.1"/>
    <property type="molecule type" value="Genomic_DNA"/>
</dbReference>
<name>A0ABR3QUK7_9PLEO</name>
<dbReference type="PANTHER" id="PTHR47784:SF9">
    <property type="entry name" value="ZN(II)2CYS6 TRANSCRIPTION FACTOR (EUROFUNG)"/>
    <property type="match status" value="1"/>
</dbReference>
<dbReference type="Pfam" id="PF11951">
    <property type="entry name" value="Fungal_trans_2"/>
    <property type="match status" value="1"/>
</dbReference>
<gene>
    <name evidence="1" type="primary">UPC2</name>
    <name evidence="1" type="ORF">SLS60_009543</name>
</gene>
<sequence>MTASNHFKFLGHAEILSSKAVELGKEHPIVMHAMLALSACHLQGLGCRTQPYRMTETFHCQHAIRGLQKAVVSFNGVEEADSVLTTSMLLNSLVSSSEEYLSYSQDTGELQWGWLRFQIGITDLLMRTKPFHPQSIWLPMFLSSKQPLVIGDPCNELDRQLADFCAIEENSTAEDNPYFDFWKQLGPLVVRIPGPQYLRWYVEAVGGIDIRFINLLEEEDLPALMLFAHWVAMMCCLETWTITRRLSKICLKICEILRPRLKMSDLYLLHNPAKTVGFALHA</sequence>
<proteinExistence type="predicted"/>
<dbReference type="InterPro" id="IPR021858">
    <property type="entry name" value="Fun_TF"/>
</dbReference>
<dbReference type="PANTHER" id="PTHR47784">
    <property type="entry name" value="STEROL UPTAKE CONTROL PROTEIN 2"/>
    <property type="match status" value="1"/>
</dbReference>
<dbReference type="Proteomes" id="UP001521785">
    <property type="component" value="Unassembled WGS sequence"/>
</dbReference>
<evidence type="ECO:0000313" key="1">
    <source>
        <dbReference type="EMBL" id="KAL1595853.1"/>
    </source>
</evidence>
<protein>
    <submittedName>
        <fullName evidence="1">Transcription factor</fullName>
    </submittedName>
</protein>
<comment type="caution">
    <text evidence="1">The sequence shown here is derived from an EMBL/GenBank/DDBJ whole genome shotgun (WGS) entry which is preliminary data.</text>
</comment>
<reference evidence="1 2" key="1">
    <citation type="submission" date="2024-02" db="EMBL/GenBank/DDBJ databases">
        <title>De novo assembly and annotation of 12 fungi associated with fruit tree decline syndrome in Ontario, Canada.</title>
        <authorList>
            <person name="Sulman M."/>
            <person name="Ellouze W."/>
            <person name="Ilyukhin E."/>
        </authorList>
    </citation>
    <scope>NUCLEOTIDE SEQUENCE [LARGE SCALE GENOMIC DNA]</scope>
    <source>
        <strain evidence="1 2">M42-189</strain>
    </source>
</reference>
<accession>A0ABR3QUK7</accession>